<organism evidence="1 2">
    <name type="scientific">Tanacetum coccineum</name>
    <dbReference type="NCBI Taxonomy" id="301880"/>
    <lineage>
        <taxon>Eukaryota</taxon>
        <taxon>Viridiplantae</taxon>
        <taxon>Streptophyta</taxon>
        <taxon>Embryophyta</taxon>
        <taxon>Tracheophyta</taxon>
        <taxon>Spermatophyta</taxon>
        <taxon>Magnoliopsida</taxon>
        <taxon>eudicotyledons</taxon>
        <taxon>Gunneridae</taxon>
        <taxon>Pentapetalae</taxon>
        <taxon>asterids</taxon>
        <taxon>campanulids</taxon>
        <taxon>Asterales</taxon>
        <taxon>Asteraceae</taxon>
        <taxon>Asteroideae</taxon>
        <taxon>Anthemideae</taxon>
        <taxon>Anthemidinae</taxon>
        <taxon>Tanacetum</taxon>
    </lineage>
</organism>
<evidence type="ECO:0000313" key="1">
    <source>
        <dbReference type="EMBL" id="GJT34286.1"/>
    </source>
</evidence>
<accession>A0ABQ5D4N6</accession>
<gene>
    <name evidence="1" type="ORF">Tco_0924705</name>
</gene>
<name>A0ABQ5D4N6_9ASTR</name>
<reference evidence="1" key="1">
    <citation type="journal article" date="2022" name="Int. J. Mol. Sci.">
        <title>Draft Genome of Tanacetum Coccineum: Genomic Comparison of Closely Related Tanacetum-Family Plants.</title>
        <authorList>
            <person name="Yamashiro T."/>
            <person name="Shiraishi A."/>
            <person name="Nakayama K."/>
            <person name="Satake H."/>
        </authorList>
    </citation>
    <scope>NUCLEOTIDE SEQUENCE</scope>
</reference>
<keyword evidence="2" id="KW-1185">Reference proteome</keyword>
<evidence type="ECO:0000313" key="2">
    <source>
        <dbReference type="Proteomes" id="UP001151760"/>
    </source>
</evidence>
<dbReference type="Proteomes" id="UP001151760">
    <property type="component" value="Unassembled WGS sequence"/>
</dbReference>
<dbReference type="EMBL" id="BQNB010014950">
    <property type="protein sequence ID" value="GJT34286.1"/>
    <property type="molecule type" value="Genomic_DNA"/>
</dbReference>
<protein>
    <submittedName>
        <fullName evidence="1">Uncharacterized protein</fullName>
    </submittedName>
</protein>
<comment type="caution">
    <text evidence="1">The sequence shown here is derived from an EMBL/GenBank/DDBJ whole genome shotgun (WGS) entry which is preliminary data.</text>
</comment>
<sequence length="165" mass="17988">MMSVVPIRTLRLCRGKLTQPKSMLSLTPQSSSQQRNQLTDSTCLEERTGTSAVSVLVLVFVNKGENEAPFEFEIDEGGSPLGVNLTCQSKGSKSSASMKCDGCQGSEIKVRTLRVITEASHQILTQLSHLDNRQLLIKSQPGGQCAKTIPFLVLSSRSLPILKKR</sequence>
<proteinExistence type="predicted"/>
<reference evidence="1" key="2">
    <citation type="submission" date="2022-01" db="EMBL/GenBank/DDBJ databases">
        <authorList>
            <person name="Yamashiro T."/>
            <person name="Shiraishi A."/>
            <person name="Satake H."/>
            <person name="Nakayama K."/>
        </authorList>
    </citation>
    <scope>NUCLEOTIDE SEQUENCE</scope>
</reference>